<name>A0A0G0BPS1_9BACT</name>
<gene>
    <name evidence="1" type="ORF">UR68_C0034G0009</name>
</gene>
<organism evidence="1 2">
    <name type="scientific">Candidatus Roizmanbacteria bacterium GW2011_GWA2_35_19</name>
    <dbReference type="NCBI Taxonomy" id="1618478"/>
    <lineage>
        <taxon>Bacteria</taxon>
        <taxon>Candidatus Roizmaniibacteriota</taxon>
    </lineage>
</organism>
<evidence type="ECO:0000313" key="1">
    <source>
        <dbReference type="EMBL" id="KKP71514.1"/>
    </source>
</evidence>
<sequence length="40" mass="4662">MMSSLSNFIKLYKPYGLYATKTLFGKLEKHNINEVQLNIL</sequence>
<reference evidence="1 2" key="1">
    <citation type="journal article" date="2015" name="Nature">
        <title>rRNA introns, odd ribosomes, and small enigmatic genomes across a large radiation of phyla.</title>
        <authorList>
            <person name="Brown C.T."/>
            <person name="Hug L.A."/>
            <person name="Thomas B.C."/>
            <person name="Sharon I."/>
            <person name="Castelle C.J."/>
            <person name="Singh A."/>
            <person name="Wilkins M.J."/>
            <person name="Williams K.H."/>
            <person name="Banfield J.F."/>
        </authorList>
    </citation>
    <scope>NUCLEOTIDE SEQUENCE [LARGE SCALE GENOMIC DNA]</scope>
</reference>
<accession>A0A0G0BPS1</accession>
<dbReference type="EMBL" id="LBQC01000034">
    <property type="protein sequence ID" value="KKP71514.1"/>
    <property type="molecule type" value="Genomic_DNA"/>
</dbReference>
<evidence type="ECO:0000313" key="2">
    <source>
        <dbReference type="Proteomes" id="UP000034457"/>
    </source>
</evidence>
<dbReference type="AlphaFoldDB" id="A0A0G0BPS1"/>
<protein>
    <submittedName>
        <fullName evidence="1">Uncharacterized protein</fullName>
    </submittedName>
</protein>
<comment type="caution">
    <text evidence="1">The sequence shown here is derived from an EMBL/GenBank/DDBJ whole genome shotgun (WGS) entry which is preliminary data.</text>
</comment>
<proteinExistence type="predicted"/>
<dbReference type="Proteomes" id="UP000034457">
    <property type="component" value="Unassembled WGS sequence"/>
</dbReference>